<dbReference type="Proteomes" id="UP000238348">
    <property type="component" value="Chromosome"/>
</dbReference>
<dbReference type="InterPro" id="IPR019546">
    <property type="entry name" value="TAT_signal_bac_arc"/>
</dbReference>
<dbReference type="OrthoDB" id="5481947at2"/>
<sequence length="476" mass="52505">MNRISPYASSRRRFLQGVGAAAGMFAILRGLERVAEGAPSPKRLLIIQRPVGTVYENWWPQGSGTDFTLSRILRPFESVRDRMVVLRDLKLPYEGSVGGGHERGTVLMATGQRTKQLYPGNGGDDPMAEGASIDQLLVKQSTDLQGTPIASLQISCDKRADTPEVSTRHMSYSGPRAPMTPYYQPLEVYQRVFGTLMPGGTTSDNLEALARARRQKKSVLDFARKDLARLHELAPSAQREMLDAHTEAIREVEKEFDADPRSAAFCGMEQPPEVISVSEYIDPYSSNHVVRERDDEKHARIGALHFAVLKAAFRCDITRVVTFQWAPGTNHVSFGDFWPPDSGVFKVHHTTSHDPDTRDTLEFLTRVEEFYAGKVAGFLKELADTQDVNGGTLLDNTVVPYVTEVGTRTHNWDRVPWVLFGGASTGLVGGRVWDNGGRGLRSTNDLWMACAGAFGLPDFVLGDADLHTTAIPGLFA</sequence>
<evidence type="ECO:0000313" key="2">
    <source>
        <dbReference type="Proteomes" id="UP000238348"/>
    </source>
</evidence>
<name>A0A2L0F0S7_SORCE</name>
<evidence type="ECO:0000313" key="1">
    <source>
        <dbReference type="EMBL" id="AUX45160.1"/>
    </source>
</evidence>
<reference evidence="1 2" key="1">
    <citation type="submission" date="2015-09" db="EMBL/GenBank/DDBJ databases">
        <title>Sorangium comparison.</title>
        <authorList>
            <person name="Zaburannyi N."/>
            <person name="Bunk B."/>
            <person name="Overmann J."/>
            <person name="Mueller R."/>
        </authorList>
    </citation>
    <scope>NUCLEOTIDE SEQUENCE [LARGE SCALE GENOMIC DNA]</scope>
    <source>
        <strain evidence="1 2">So ce26</strain>
    </source>
</reference>
<dbReference type="RefSeq" id="WP_104983583.1">
    <property type="nucleotide sequence ID" value="NZ_CP012673.1"/>
</dbReference>
<dbReference type="EMBL" id="CP012673">
    <property type="protein sequence ID" value="AUX45160.1"/>
    <property type="molecule type" value="Genomic_DNA"/>
</dbReference>
<proteinExistence type="predicted"/>
<dbReference type="PROSITE" id="PS51318">
    <property type="entry name" value="TAT"/>
    <property type="match status" value="1"/>
</dbReference>
<dbReference type="NCBIfam" id="TIGR01409">
    <property type="entry name" value="TAT_signal_seq"/>
    <property type="match status" value="1"/>
</dbReference>
<dbReference type="InterPro" id="IPR011447">
    <property type="entry name" value="DUF1552"/>
</dbReference>
<accession>A0A2L0F0S7</accession>
<evidence type="ECO:0008006" key="3">
    <source>
        <dbReference type="Google" id="ProtNLM"/>
    </source>
</evidence>
<dbReference type="InterPro" id="IPR006311">
    <property type="entry name" value="TAT_signal"/>
</dbReference>
<dbReference type="AlphaFoldDB" id="A0A2L0F0S7"/>
<dbReference type="Pfam" id="PF07586">
    <property type="entry name" value="HXXSHH"/>
    <property type="match status" value="1"/>
</dbReference>
<gene>
    <name evidence="1" type="ORF">SOCE26_066410</name>
</gene>
<protein>
    <recommendedName>
        <fullName evidence="3">DUF1552 domain-containing protein</fullName>
    </recommendedName>
</protein>
<organism evidence="1 2">
    <name type="scientific">Sorangium cellulosum</name>
    <name type="common">Polyangium cellulosum</name>
    <dbReference type="NCBI Taxonomy" id="56"/>
    <lineage>
        <taxon>Bacteria</taxon>
        <taxon>Pseudomonadati</taxon>
        <taxon>Myxococcota</taxon>
        <taxon>Polyangia</taxon>
        <taxon>Polyangiales</taxon>
        <taxon>Polyangiaceae</taxon>
        <taxon>Sorangium</taxon>
    </lineage>
</organism>